<gene>
    <name evidence="2" type="ORF">glysoja_046026</name>
</gene>
<proteinExistence type="predicted"/>
<dbReference type="AlphaFoldDB" id="A0A0B2NUM0"/>
<dbReference type="InterPro" id="IPR058352">
    <property type="entry name" value="DUF8039"/>
</dbReference>
<dbReference type="Pfam" id="PF26133">
    <property type="entry name" value="DUF8039"/>
    <property type="match status" value="1"/>
</dbReference>
<protein>
    <recommendedName>
        <fullName evidence="1">DUF8039 domain-containing protein</fullName>
    </recommendedName>
</protein>
<reference evidence="2" key="1">
    <citation type="submission" date="2014-07" db="EMBL/GenBank/DDBJ databases">
        <title>Identification of a novel salt tolerance gene in wild soybean by whole-genome sequencing.</title>
        <authorList>
            <person name="Lam H.-M."/>
            <person name="Qi X."/>
            <person name="Li M.-W."/>
            <person name="Liu X."/>
            <person name="Xie M."/>
            <person name="Ni M."/>
            <person name="Xu X."/>
        </authorList>
    </citation>
    <scope>NUCLEOTIDE SEQUENCE [LARGE SCALE GENOMIC DNA]</scope>
    <source>
        <tissue evidence="2">Root</tissue>
    </source>
</reference>
<evidence type="ECO:0000313" key="2">
    <source>
        <dbReference type="EMBL" id="KHM99186.1"/>
    </source>
</evidence>
<dbReference type="Proteomes" id="UP000053555">
    <property type="component" value="Unassembled WGS sequence"/>
</dbReference>
<feature type="domain" description="DUF8039" evidence="1">
    <location>
        <begin position="3"/>
        <end position="77"/>
    </location>
</feature>
<name>A0A0B2NUM0_GLYSO</name>
<dbReference type="EMBL" id="KN672015">
    <property type="protein sequence ID" value="KHM99186.1"/>
    <property type="molecule type" value="Genomic_DNA"/>
</dbReference>
<sequence>MGLYVQRQHSTHLVALGKIYEGGSTIHNMAYADDIVRVSVEKVIDGDAQVSLPMSEIQYVRQTLHTFIAWPKPLVKLVSNEDSTITPNKVIEIVQRSNDATVDDPLHDLIKIVYDIYEKPIELLWDATKFGIPNVDAFLLTYADVNEIISGLWMSGVLAWVMVRCMDSLSLIQYTIQRIDVVNVKITLKDVLRNPNERST</sequence>
<dbReference type="PANTHER" id="PTHR33018">
    <property type="entry name" value="OS10G0338966 PROTEIN-RELATED"/>
    <property type="match status" value="1"/>
</dbReference>
<evidence type="ECO:0000259" key="1">
    <source>
        <dbReference type="Pfam" id="PF26133"/>
    </source>
</evidence>
<dbReference type="PANTHER" id="PTHR33018:SF34">
    <property type="entry name" value="OS02G0472350 PROTEIN"/>
    <property type="match status" value="1"/>
</dbReference>
<organism evidence="2">
    <name type="scientific">Glycine soja</name>
    <name type="common">Wild soybean</name>
    <dbReference type="NCBI Taxonomy" id="3848"/>
    <lineage>
        <taxon>Eukaryota</taxon>
        <taxon>Viridiplantae</taxon>
        <taxon>Streptophyta</taxon>
        <taxon>Embryophyta</taxon>
        <taxon>Tracheophyta</taxon>
        <taxon>Spermatophyta</taxon>
        <taxon>Magnoliopsida</taxon>
        <taxon>eudicotyledons</taxon>
        <taxon>Gunneridae</taxon>
        <taxon>Pentapetalae</taxon>
        <taxon>rosids</taxon>
        <taxon>fabids</taxon>
        <taxon>Fabales</taxon>
        <taxon>Fabaceae</taxon>
        <taxon>Papilionoideae</taxon>
        <taxon>50 kb inversion clade</taxon>
        <taxon>NPAAA clade</taxon>
        <taxon>indigoferoid/millettioid clade</taxon>
        <taxon>Phaseoleae</taxon>
        <taxon>Glycine</taxon>
        <taxon>Glycine subgen. Soja</taxon>
    </lineage>
</organism>
<accession>A0A0B2NUM0</accession>